<dbReference type="InterPro" id="IPR036388">
    <property type="entry name" value="WH-like_DNA-bd_sf"/>
</dbReference>
<dbReference type="SUPFAM" id="SSF50249">
    <property type="entry name" value="Nucleic acid-binding proteins"/>
    <property type="match status" value="1"/>
</dbReference>
<dbReference type="InterPro" id="IPR040764">
    <property type="entry name" value="CvfB_WH"/>
</dbReference>
<dbReference type="PIRSF" id="PIRSF012524">
    <property type="entry name" value="YitL_S1"/>
    <property type="match status" value="1"/>
</dbReference>
<dbReference type="Gene3D" id="1.10.10.10">
    <property type="entry name" value="Winged helix-like DNA-binding domain superfamily/Winged helix DNA-binding domain"/>
    <property type="match status" value="1"/>
</dbReference>
<protein>
    <submittedName>
        <fullName evidence="3">S1 RNA binding domain protein</fullName>
    </submittedName>
</protein>
<dbReference type="Proteomes" id="UP000003561">
    <property type="component" value="Unassembled WGS sequence"/>
</dbReference>
<dbReference type="GO" id="GO:0003676">
    <property type="term" value="F:nucleic acid binding"/>
    <property type="evidence" value="ECO:0007669"/>
    <property type="project" value="InterPro"/>
</dbReference>
<dbReference type="Pfam" id="PF13509">
    <property type="entry name" value="S1_2"/>
    <property type="match status" value="2"/>
</dbReference>
<dbReference type="InterPro" id="IPR039566">
    <property type="entry name" value="CvfB_S1_st"/>
</dbReference>
<evidence type="ECO:0000313" key="3">
    <source>
        <dbReference type="EMBL" id="EEG94542.1"/>
    </source>
</evidence>
<dbReference type="EMBL" id="ACFY01000060">
    <property type="protein sequence ID" value="EEG94542.1"/>
    <property type="molecule type" value="Genomic_DNA"/>
</dbReference>
<organism evidence="3 4">
    <name type="scientific">Roseburia inulinivorans DSM 16841</name>
    <dbReference type="NCBI Taxonomy" id="622312"/>
    <lineage>
        <taxon>Bacteria</taxon>
        <taxon>Bacillati</taxon>
        <taxon>Bacillota</taxon>
        <taxon>Clostridia</taxon>
        <taxon>Lachnospirales</taxon>
        <taxon>Lachnospiraceae</taxon>
        <taxon>Roseburia</taxon>
    </lineage>
</organism>
<dbReference type="SMART" id="SM00316">
    <property type="entry name" value="S1"/>
    <property type="match status" value="2"/>
</dbReference>
<name>C0FS56_9FIRM</name>
<dbReference type="Pfam" id="PF21543">
    <property type="entry name" value="CvfB_2nd"/>
    <property type="match status" value="1"/>
</dbReference>
<sequence length="289" mass="32883">MPLCSLEENKMLKLGQYQKLTIVKKVEFGVYLAEEQDMEKRVLLPAKQVPENAKTGDELEVFLYKDSKDRMIATTNQPKITLGGLAVLRVAQVGKIGAFLDWGLEKDLFLPYKEMTMKVQPEDEVLVTLYIDKSSRLCASMKKLYDLLSTDSPYKEGDHVEGRVYEFSDNFGTFVAVDDKYSAMIPRHEDTSKLRIGDVIEAKVTKVKPDGKLDVSLRDKAYLQMDEDAEKVMQVIEEFAGVLPFGDKASPEVIKRETGLSKNAFKRAVGRLYKEHRVEITERSIRKVD</sequence>
<dbReference type="Gene3D" id="2.40.50.140">
    <property type="entry name" value="Nucleic acid-binding proteins"/>
    <property type="match status" value="3"/>
</dbReference>
<dbReference type="Pfam" id="PF17783">
    <property type="entry name" value="WHD_CvfB"/>
    <property type="match status" value="1"/>
</dbReference>
<gene>
    <name evidence="3" type="ORF">ROSEINA2194_01572</name>
</gene>
<evidence type="ECO:0000256" key="1">
    <source>
        <dbReference type="PIRNR" id="PIRNR012524"/>
    </source>
</evidence>
<accession>C0FS56</accession>
<evidence type="ECO:0000259" key="2">
    <source>
        <dbReference type="PROSITE" id="PS50126"/>
    </source>
</evidence>
<evidence type="ECO:0000313" key="4">
    <source>
        <dbReference type="Proteomes" id="UP000003561"/>
    </source>
</evidence>
<dbReference type="RefSeq" id="WP_007884871.1">
    <property type="nucleotide sequence ID" value="NZ_ACFY01000060.1"/>
</dbReference>
<proteinExistence type="inferred from homology"/>
<dbReference type="eggNOG" id="COG2996">
    <property type="taxonomic scope" value="Bacteria"/>
</dbReference>
<dbReference type="PANTHER" id="PTHR37296">
    <property type="entry name" value="CONSERVED VIRULENCE FACTOR B"/>
    <property type="match status" value="1"/>
</dbReference>
<reference evidence="3 4" key="1">
    <citation type="submission" date="2009-02" db="EMBL/GenBank/DDBJ databases">
        <authorList>
            <person name="Fulton L."/>
            <person name="Clifton S."/>
            <person name="Fulton B."/>
            <person name="Xu J."/>
            <person name="Minx P."/>
            <person name="Pepin K.H."/>
            <person name="Johnson M."/>
            <person name="Bhonagiri V."/>
            <person name="Nash W.E."/>
            <person name="Mardis E.R."/>
            <person name="Wilson R.K."/>
        </authorList>
    </citation>
    <scope>NUCLEOTIDE SEQUENCE [LARGE SCALE GENOMIC DNA]</scope>
    <source>
        <strain evidence="3 4">DSM 16841</strain>
    </source>
</reference>
<dbReference type="InterPro" id="IPR048587">
    <property type="entry name" value="CvfB_S1_3rd"/>
</dbReference>
<dbReference type="InterPro" id="IPR012340">
    <property type="entry name" value="NA-bd_OB-fold"/>
</dbReference>
<reference evidence="3 4" key="2">
    <citation type="submission" date="2009-03" db="EMBL/GenBank/DDBJ databases">
        <title>Draft genome sequence of Roseburia inulinivorans (DSM 16841).</title>
        <authorList>
            <person name="Sudarsanam P."/>
            <person name="Ley R."/>
            <person name="Guruge J."/>
            <person name="Turnbaugh P.J."/>
            <person name="Mahowald M."/>
            <person name="Liep D."/>
            <person name="Gordon J."/>
        </authorList>
    </citation>
    <scope>NUCLEOTIDE SEQUENCE [LARGE SCALE GENOMIC DNA]</scope>
    <source>
        <strain evidence="3 4">DSM 16841</strain>
    </source>
</reference>
<dbReference type="InterPro" id="IPR003029">
    <property type="entry name" value="S1_domain"/>
</dbReference>
<dbReference type="PROSITE" id="PS50126">
    <property type="entry name" value="S1"/>
    <property type="match status" value="1"/>
</dbReference>
<dbReference type="InterPro" id="IPR014464">
    <property type="entry name" value="CvfB_fam"/>
</dbReference>
<dbReference type="PANTHER" id="PTHR37296:SF1">
    <property type="entry name" value="CONSERVED VIRULENCE FACTOR B"/>
    <property type="match status" value="1"/>
</dbReference>
<comment type="similarity">
    <text evidence="1">Belongs to the CvfB family.</text>
</comment>
<comment type="caution">
    <text evidence="3">The sequence shown here is derived from an EMBL/GenBank/DDBJ whole genome shotgun (WGS) entry which is preliminary data.</text>
</comment>
<feature type="domain" description="S1 motif" evidence="2">
    <location>
        <begin position="157"/>
        <end position="218"/>
    </location>
</feature>
<dbReference type="AlphaFoldDB" id="C0FS56"/>